<accession>A0AAD8K4C8</accession>
<sequence>MKLIKGPKHRTMPITRRIEPEQRIFPNNTRETLPISFWLCTIPEPDPFYALSFKFQILMRFSRSNPFLLLSSICVL</sequence>
<dbReference type="AlphaFoldDB" id="A0AAD8K4C8"/>
<dbReference type="Proteomes" id="UP001229421">
    <property type="component" value="Unassembled WGS sequence"/>
</dbReference>
<evidence type="ECO:0000313" key="1">
    <source>
        <dbReference type="EMBL" id="KAK1415058.1"/>
    </source>
</evidence>
<evidence type="ECO:0000313" key="2">
    <source>
        <dbReference type="Proteomes" id="UP001229421"/>
    </source>
</evidence>
<gene>
    <name evidence="1" type="ORF">QVD17_30828</name>
</gene>
<comment type="caution">
    <text evidence="1">The sequence shown here is derived from an EMBL/GenBank/DDBJ whole genome shotgun (WGS) entry which is preliminary data.</text>
</comment>
<dbReference type="EMBL" id="JAUHHV010000008">
    <property type="protein sequence ID" value="KAK1415058.1"/>
    <property type="molecule type" value="Genomic_DNA"/>
</dbReference>
<name>A0AAD8K4C8_TARER</name>
<keyword evidence="2" id="KW-1185">Reference proteome</keyword>
<proteinExistence type="predicted"/>
<organism evidence="1 2">
    <name type="scientific">Tagetes erecta</name>
    <name type="common">African marigold</name>
    <dbReference type="NCBI Taxonomy" id="13708"/>
    <lineage>
        <taxon>Eukaryota</taxon>
        <taxon>Viridiplantae</taxon>
        <taxon>Streptophyta</taxon>
        <taxon>Embryophyta</taxon>
        <taxon>Tracheophyta</taxon>
        <taxon>Spermatophyta</taxon>
        <taxon>Magnoliopsida</taxon>
        <taxon>eudicotyledons</taxon>
        <taxon>Gunneridae</taxon>
        <taxon>Pentapetalae</taxon>
        <taxon>asterids</taxon>
        <taxon>campanulids</taxon>
        <taxon>Asterales</taxon>
        <taxon>Asteraceae</taxon>
        <taxon>Asteroideae</taxon>
        <taxon>Heliantheae alliance</taxon>
        <taxon>Tageteae</taxon>
        <taxon>Tagetes</taxon>
    </lineage>
</organism>
<reference evidence="1" key="1">
    <citation type="journal article" date="2023" name="bioRxiv">
        <title>Improved chromosome-level genome assembly for marigold (Tagetes erecta).</title>
        <authorList>
            <person name="Jiang F."/>
            <person name="Yuan L."/>
            <person name="Wang S."/>
            <person name="Wang H."/>
            <person name="Xu D."/>
            <person name="Wang A."/>
            <person name="Fan W."/>
        </authorList>
    </citation>
    <scope>NUCLEOTIDE SEQUENCE</scope>
    <source>
        <strain evidence="1">WSJ</strain>
        <tissue evidence="1">Leaf</tissue>
    </source>
</reference>
<protein>
    <submittedName>
        <fullName evidence="1">Uncharacterized protein</fullName>
    </submittedName>
</protein>